<gene>
    <name evidence="3" type="ordered locus">Bathy15g00770</name>
</gene>
<dbReference type="Pfam" id="PF08588">
    <property type="entry name" value="Duc1"/>
    <property type="match status" value="1"/>
</dbReference>
<accession>K8EQ44</accession>
<protein>
    <recommendedName>
        <fullName evidence="2">Domain of unknown function at the cortex 1 domain-containing protein</fullName>
    </recommendedName>
</protein>
<feature type="compositionally biased region" description="Basic and acidic residues" evidence="1">
    <location>
        <begin position="21"/>
        <end position="33"/>
    </location>
</feature>
<evidence type="ECO:0000313" key="4">
    <source>
        <dbReference type="Proteomes" id="UP000198341"/>
    </source>
</evidence>
<dbReference type="AlphaFoldDB" id="K8EQ44"/>
<reference evidence="3 4" key="1">
    <citation type="submission" date="2011-10" db="EMBL/GenBank/DDBJ databases">
        <authorList>
            <person name="Genoscope - CEA"/>
        </authorList>
    </citation>
    <scope>NUCLEOTIDE SEQUENCE [LARGE SCALE GENOMIC DNA]</scope>
    <source>
        <strain evidence="3 4">RCC 1105</strain>
    </source>
</reference>
<sequence>MRCFCLSCRRRSDAAAASGDDFARSSVEKVKEDKEEEEEEVWFDANEVFVEEKEHNGGREAAAAPFSSSFSSSKPALFRGGVSKWTHGPLRLENALSSATIDEELPINDTRGIEIRTNAFAGKLLVRCRDVPSREGDEEGNDVTKKYFANKKRTFQTVVQGRFLRKGIKCSEVVTGHEFESRFRRIPARWLVSTALKVIRKLTPGLEANITGNKPFIYAPLCATAQVLRADVPGEEPDVTTATSFAENTRLLGKAFDRCESAISSKQRKRLFNSPEFGSKYEFLPELVYTFDFYQHIFVPSTFGLHIGPMLNVNLLGHLPEFEPPQIMAKIIREKRGSTTGVGGKEGDLRERRRRMCCSI</sequence>
<dbReference type="RefSeq" id="XP_007508968.1">
    <property type="nucleotide sequence ID" value="XM_007508906.1"/>
</dbReference>
<dbReference type="PANTHER" id="PTHR34826">
    <property type="entry name" value="UPF0590 PROTEIN C409.17C"/>
    <property type="match status" value="1"/>
</dbReference>
<dbReference type="InterPro" id="IPR013897">
    <property type="entry name" value="Duc1"/>
</dbReference>
<feature type="domain" description="Domain of unknown function at the cortex 1" evidence="2">
    <location>
        <begin position="101"/>
        <end position="332"/>
    </location>
</feature>
<feature type="region of interest" description="Disordered" evidence="1">
    <location>
        <begin position="14"/>
        <end position="36"/>
    </location>
</feature>
<dbReference type="PANTHER" id="PTHR34826:SF2">
    <property type="entry name" value="UPF0590 PROTEIN C409.17C"/>
    <property type="match status" value="1"/>
</dbReference>
<dbReference type="EMBL" id="FO082264">
    <property type="protein sequence ID" value="CCO20054.1"/>
    <property type="molecule type" value="Genomic_DNA"/>
</dbReference>
<proteinExistence type="predicted"/>
<evidence type="ECO:0000259" key="2">
    <source>
        <dbReference type="Pfam" id="PF08588"/>
    </source>
</evidence>
<dbReference type="GeneID" id="19011570"/>
<dbReference type="eggNOG" id="ENOG502SAPD">
    <property type="taxonomic scope" value="Eukaryota"/>
</dbReference>
<dbReference type="OrthoDB" id="42898at2759"/>
<dbReference type="KEGG" id="bpg:Bathy15g00770"/>
<dbReference type="Proteomes" id="UP000198341">
    <property type="component" value="Chromosome 15"/>
</dbReference>
<evidence type="ECO:0000313" key="3">
    <source>
        <dbReference type="EMBL" id="CCO20054.1"/>
    </source>
</evidence>
<organism evidence="3 4">
    <name type="scientific">Bathycoccus prasinos</name>
    <dbReference type="NCBI Taxonomy" id="41875"/>
    <lineage>
        <taxon>Eukaryota</taxon>
        <taxon>Viridiplantae</taxon>
        <taxon>Chlorophyta</taxon>
        <taxon>Mamiellophyceae</taxon>
        <taxon>Mamiellales</taxon>
        <taxon>Bathycoccaceae</taxon>
        <taxon>Bathycoccus</taxon>
    </lineage>
</organism>
<keyword evidence="4" id="KW-1185">Reference proteome</keyword>
<evidence type="ECO:0000256" key="1">
    <source>
        <dbReference type="SAM" id="MobiDB-lite"/>
    </source>
</evidence>
<dbReference type="STRING" id="41875.K8EQ44"/>
<name>K8EQ44_9CHLO</name>